<keyword evidence="1" id="KW-0238">DNA-binding</keyword>
<dbReference type="PANTHER" id="PTHR30204:SF97">
    <property type="entry name" value="MERR FAMILY REGULATORY PROTEIN"/>
    <property type="match status" value="1"/>
</dbReference>
<sequence length="277" mass="30251">MAGRVSIGDFAVMTHLSRKALRHYHEMGLLVPAHIDAHTGYRFYDTCQVDHARIIRRFRELDMPIPDIKALLAAGDGATRNEIIAAHLRRMEEQLAQTRDAVTELRELLDPVRVPAHIEVRHQPATEVWAVSAEVHSSQIGAWFAASVDTLQRALSDSGVRIDGAMGGVYDRELFAGESGVATLYVPVPHTVPVPPTVQAQTVPAQELAVLMHPGSQAGIDRSYGELGAYVYDHLISHQGPIRERYVGAPASNIVAFTATEIGWPILATSPSQPPDP</sequence>
<dbReference type="InterPro" id="IPR011256">
    <property type="entry name" value="Reg_factor_effector_dom_sf"/>
</dbReference>
<dbReference type="AlphaFoldDB" id="A0A2U9PR69"/>
<reference evidence="4" key="2">
    <citation type="submission" date="2018-03" db="EMBL/GenBank/DDBJ databases">
        <authorList>
            <person name="Derbyshire K."/>
            <person name="Gray T.A."/>
            <person name="Champion M."/>
        </authorList>
    </citation>
    <scope>NUCLEOTIDE SEQUENCE [LARGE SCALE GENOMIC DNA]</scope>
    <source>
        <strain evidence="4">MKD8</strain>
    </source>
</reference>
<evidence type="ECO:0000259" key="2">
    <source>
        <dbReference type="PROSITE" id="PS50937"/>
    </source>
</evidence>
<dbReference type="GO" id="GO:0003700">
    <property type="term" value="F:DNA-binding transcription factor activity"/>
    <property type="evidence" value="ECO:0007669"/>
    <property type="project" value="InterPro"/>
</dbReference>
<dbReference type="CDD" id="cd01107">
    <property type="entry name" value="HTH_BmrR"/>
    <property type="match status" value="1"/>
</dbReference>
<dbReference type="InterPro" id="IPR010499">
    <property type="entry name" value="AraC_E-bd"/>
</dbReference>
<dbReference type="SMART" id="SM00871">
    <property type="entry name" value="AraC_E_bind"/>
    <property type="match status" value="1"/>
</dbReference>
<evidence type="ECO:0000256" key="1">
    <source>
        <dbReference type="ARBA" id="ARBA00023125"/>
    </source>
</evidence>
<organism evidence="3 4">
    <name type="scientific">Mycolicibacterium smegmatis (strain MKD8)</name>
    <name type="common">Mycobacterium smegmatis</name>
    <dbReference type="NCBI Taxonomy" id="1214915"/>
    <lineage>
        <taxon>Bacteria</taxon>
        <taxon>Bacillati</taxon>
        <taxon>Actinomycetota</taxon>
        <taxon>Actinomycetes</taxon>
        <taxon>Mycobacteriales</taxon>
        <taxon>Mycobacteriaceae</taxon>
        <taxon>Mycolicibacterium</taxon>
    </lineage>
</organism>
<protein>
    <submittedName>
        <fullName evidence="3">MerR-family protein transcriptional regulator</fullName>
    </submittedName>
</protein>
<dbReference type="SUPFAM" id="SSF55136">
    <property type="entry name" value="Probable bacterial effector-binding domain"/>
    <property type="match status" value="1"/>
</dbReference>
<dbReference type="Pfam" id="PF06445">
    <property type="entry name" value="GyrI-like"/>
    <property type="match status" value="1"/>
</dbReference>
<reference evidence="3 4" key="1">
    <citation type="journal article" date="2013" name="Genome Announc.">
        <title>Draft genome sequence of MKD8, a conjugal recipient Mycobacterium smegmatis strain.</title>
        <authorList>
            <person name="Gray T.A."/>
            <person name="Palumbo M.J."/>
            <person name="Derbyshire K.M."/>
        </authorList>
    </citation>
    <scope>NUCLEOTIDE SEQUENCE [LARGE SCALE GENOMIC DNA]</scope>
    <source>
        <strain evidence="3 4">MKD8</strain>
    </source>
</reference>
<dbReference type="GO" id="GO:0003677">
    <property type="term" value="F:DNA binding"/>
    <property type="evidence" value="ECO:0007669"/>
    <property type="project" value="UniProtKB-KW"/>
</dbReference>
<dbReference type="PANTHER" id="PTHR30204">
    <property type="entry name" value="REDOX-CYCLING DRUG-SENSING TRANSCRIPTIONAL ACTIVATOR SOXR"/>
    <property type="match status" value="1"/>
</dbReference>
<dbReference type="InterPro" id="IPR047057">
    <property type="entry name" value="MerR_fam"/>
</dbReference>
<proteinExistence type="predicted"/>
<gene>
    <name evidence="3" type="ORF">D806_032460</name>
</gene>
<dbReference type="Pfam" id="PF13411">
    <property type="entry name" value="MerR_1"/>
    <property type="match status" value="1"/>
</dbReference>
<name>A0A2U9PR69_MYCSE</name>
<dbReference type="RefSeq" id="WP_003894678.1">
    <property type="nucleotide sequence ID" value="NZ_CP027541.1"/>
</dbReference>
<dbReference type="SUPFAM" id="SSF46955">
    <property type="entry name" value="Putative DNA-binding domain"/>
    <property type="match status" value="1"/>
</dbReference>
<dbReference type="SMART" id="SM00422">
    <property type="entry name" value="HTH_MERR"/>
    <property type="match status" value="1"/>
</dbReference>
<dbReference type="InterPro" id="IPR029442">
    <property type="entry name" value="GyrI-like"/>
</dbReference>
<dbReference type="Gene3D" id="1.10.1660.10">
    <property type="match status" value="1"/>
</dbReference>
<feature type="domain" description="HTH merR-type" evidence="2">
    <location>
        <begin position="6"/>
        <end position="74"/>
    </location>
</feature>
<dbReference type="Proteomes" id="UP000011200">
    <property type="component" value="Chromosome"/>
</dbReference>
<evidence type="ECO:0000313" key="3">
    <source>
        <dbReference type="EMBL" id="AWT54218.1"/>
    </source>
</evidence>
<accession>A0A2U9PR69</accession>
<dbReference type="Gene3D" id="3.20.80.10">
    <property type="entry name" value="Regulatory factor, effector binding domain"/>
    <property type="match status" value="1"/>
</dbReference>
<dbReference type="EMBL" id="CP027541">
    <property type="protein sequence ID" value="AWT54218.1"/>
    <property type="molecule type" value="Genomic_DNA"/>
</dbReference>
<dbReference type="InterPro" id="IPR009061">
    <property type="entry name" value="DNA-bd_dom_put_sf"/>
</dbReference>
<evidence type="ECO:0000313" key="4">
    <source>
        <dbReference type="Proteomes" id="UP000011200"/>
    </source>
</evidence>
<dbReference type="InterPro" id="IPR000551">
    <property type="entry name" value="MerR-type_HTH_dom"/>
</dbReference>
<dbReference type="PROSITE" id="PS50937">
    <property type="entry name" value="HTH_MERR_2"/>
    <property type="match status" value="1"/>
</dbReference>